<organism evidence="2 3">
    <name type="scientific">Candidatus Falkowbacteria bacterium CG1_02_37_44</name>
    <dbReference type="NCBI Taxonomy" id="1805146"/>
    <lineage>
        <taxon>Bacteria</taxon>
        <taxon>Candidatus Falkowiibacteriota</taxon>
    </lineage>
</organism>
<dbReference type="STRING" id="1805146.AUJ27_03330"/>
<feature type="transmembrane region" description="Helical" evidence="1">
    <location>
        <begin position="12"/>
        <end position="31"/>
    </location>
</feature>
<proteinExistence type="predicted"/>
<evidence type="ECO:0000313" key="2">
    <source>
        <dbReference type="EMBL" id="OIO06952.1"/>
    </source>
</evidence>
<dbReference type="Proteomes" id="UP000183192">
    <property type="component" value="Unassembled WGS sequence"/>
</dbReference>
<dbReference type="EMBL" id="MNUU01000063">
    <property type="protein sequence ID" value="OIO06952.1"/>
    <property type="molecule type" value="Genomic_DNA"/>
</dbReference>
<name>A0A1J4T637_9BACT</name>
<keyword evidence="1" id="KW-0472">Membrane</keyword>
<evidence type="ECO:0000256" key="1">
    <source>
        <dbReference type="SAM" id="Phobius"/>
    </source>
</evidence>
<comment type="caution">
    <text evidence="2">The sequence shown here is derived from an EMBL/GenBank/DDBJ whole genome shotgun (WGS) entry which is preliminary data.</text>
</comment>
<dbReference type="AlphaFoldDB" id="A0A1J4T637"/>
<keyword evidence="1" id="KW-1133">Transmembrane helix</keyword>
<evidence type="ECO:0000313" key="3">
    <source>
        <dbReference type="Proteomes" id="UP000183192"/>
    </source>
</evidence>
<sequence>MDIQNKNSNNFLIAVLIIILALILIFVYLIWSEINNKNIGKNKIQNFKDQTNHSQTIKEYKPGDKIITDENAYINSIKINKDSSFEEVDENTNRVINNQDEFTQSITIPSPNITTDNKKINIQNNDSQNAEKVIKDEDIFLESITVK</sequence>
<protein>
    <submittedName>
        <fullName evidence="2">Uncharacterized protein</fullName>
    </submittedName>
</protein>
<accession>A0A1J4T637</accession>
<gene>
    <name evidence="2" type="ORF">AUJ27_03330</name>
</gene>
<keyword evidence="1" id="KW-0812">Transmembrane</keyword>
<reference evidence="2 3" key="1">
    <citation type="journal article" date="2016" name="Environ. Microbiol.">
        <title>Genomic resolution of a cold subsurface aquifer community provides metabolic insights for novel microbes adapted to high CO concentrations.</title>
        <authorList>
            <person name="Probst A.J."/>
            <person name="Castelle C.J."/>
            <person name="Singh A."/>
            <person name="Brown C.T."/>
            <person name="Anantharaman K."/>
            <person name="Sharon I."/>
            <person name="Hug L.A."/>
            <person name="Burstein D."/>
            <person name="Emerson J.B."/>
            <person name="Thomas B.C."/>
            <person name="Banfield J.F."/>
        </authorList>
    </citation>
    <scope>NUCLEOTIDE SEQUENCE [LARGE SCALE GENOMIC DNA]</scope>
    <source>
        <strain evidence="2">CG1_02_37_44</strain>
    </source>
</reference>